<dbReference type="GO" id="GO:0060070">
    <property type="term" value="P:canonical Wnt signaling pathway"/>
    <property type="evidence" value="ECO:0007669"/>
    <property type="project" value="TreeGrafter"/>
</dbReference>
<evidence type="ECO:0000259" key="17">
    <source>
        <dbReference type="PROSITE" id="PS51220"/>
    </source>
</evidence>
<dbReference type="PROSITE" id="PS51120">
    <property type="entry name" value="LDLRB"/>
    <property type="match status" value="3"/>
</dbReference>
<dbReference type="InterPro" id="IPR009017">
    <property type="entry name" value="GFP"/>
</dbReference>
<evidence type="ECO:0000256" key="7">
    <source>
        <dbReference type="ARBA" id="ARBA00022837"/>
    </source>
</evidence>
<evidence type="ECO:0000256" key="10">
    <source>
        <dbReference type="ARBA" id="ARBA00023157"/>
    </source>
</evidence>
<feature type="domain" description="EGF-like" evidence="15">
    <location>
        <begin position="657"/>
        <end position="695"/>
    </location>
</feature>
<evidence type="ECO:0000256" key="5">
    <source>
        <dbReference type="ARBA" id="ARBA00022729"/>
    </source>
</evidence>
<feature type="domain" description="EGF-like" evidence="15">
    <location>
        <begin position="992"/>
        <end position="1032"/>
    </location>
</feature>
<feature type="domain" description="EGF-like" evidence="15">
    <location>
        <begin position="909"/>
        <end position="944"/>
    </location>
</feature>
<dbReference type="PROSITE" id="PS00010">
    <property type="entry name" value="ASX_HYDROXYL"/>
    <property type="match status" value="1"/>
</dbReference>
<dbReference type="SUPFAM" id="SSF57184">
    <property type="entry name" value="Growth factor receptor domain"/>
    <property type="match status" value="1"/>
</dbReference>
<dbReference type="CDD" id="cd00054">
    <property type="entry name" value="EGF_CA"/>
    <property type="match status" value="1"/>
</dbReference>
<name>A0AAU9V7F5_EUPED</name>
<evidence type="ECO:0000256" key="8">
    <source>
        <dbReference type="ARBA" id="ARBA00022869"/>
    </source>
</evidence>
<feature type="disulfide bond" evidence="12">
    <location>
        <begin position="664"/>
        <end position="681"/>
    </location>
</feature>
<dbReference type="InterPro" id="IPR000152">
    <property type="entry name" value="EGF-type_Asp/Asn_hydroxyl_site"/>
</dbReference>
<dbReference type="Pfam" id="PF12947">
    <property type="entry name" value="EGF_3"/>
    <property type="match status" value="1"/>
</dbReference>
<keyword evidence="19" id="KW-1185">Reference proteome</keyword>
<dbReference type="GO" id="GO:0017147">
    <property type="term" value="F:Wnt-protein binding"/>
    <property type="evidence" value="ECO:0007669"/>
    <property type="project" value="TreeGrafter"/>
</dbReference>
<keyword evidence="5 14" id="KW-0732">Signal</keyword>
<dbReference type="InterPro" id="IPR001881">
    <property type="entry name" value="EGF-like_Ca-bd_dom"/>
</dbReference>
<dbReference type="Gene3D" id="2.40.155.10">
    <property type="entry name" value="Green fluorescent protein"/>
    <property type="match status" value="2"/>
</dbReference>
<evidence type="ECO:0000256" key="6">
    <source>
        <dbReference type="ARBA" id="ARBA00022737"/>
    </source>
</evidence>
<evidence type="ECO:0000256" key="2">
    <source>
        <dbReference type="ARBA" id="ARBA00022525"/>
    </source>
</evidence>
<feature type="domain" description="EGF-like" evidence="15">
    <location>
        <begin position="865"/>
        <end position="904"/>
    </location>
</feature>
<dbReference type="InterPro" id="IPR000742">
    <property type="entry name" value="EGF"/>
</dbReference>
<accession>A0AAU9V7F5</accession>
<evidence type="ECO:0000259" key="15">
    <source>
        <dbReference type="PROSITE" id="PS50026"/>
    </source>
</evidence>
<comment type="subcellular location">
    <subcellularLocation>
        <location evidence="1">Secreted</location>
        <location evidence="1">Extracellular space</location>
        <location evidence="1">Extracellular matrix</location>
        <location evidence="1">Basement membrane</location>
    </subcellularLocation>
</comment>
<keyword evidence="7" id="KW-0106">Calcium</keyword>
<reference evidence="18" key="1">
    <citation type="submission" date="2022-03" db="EMBL/GenBank/DDBJ databases">
        <authorList>
            <person name="Tunstrom K."/>
        </authorList>
    </citation>
    <scope>NUCLEOTIDE SEQUENCE</scope>
</reference>
<dbReference type="SUPFAM" id="SSF57196">
    <property type="entry name" value="EGF/Laminin"/>
    <property type="match status" value="1"/>
</dbReference>
<dbReference type="PROSITE" id="PS01187">
    <property type="entry name" value="EGF_CA"/>
    <property type="match status" value="1"/>
</dbReference>
<dbReference type="InterPro" id="IPR049883">
    <property type="entry name" value="NOTCH1_EGF-like"/>
</dbReference>
<feature type="domain" description="EGF-like" evidence="15">
    <location>
        <begin position="615"/>
        <end position="654"/>
    </location>
</feature>
<keyword evidence="4 12" id="KW-0245">EGF-like domain</keyword>
<feature type="disulfide bond" evidence="12">
    <location>
        <begin position="794"/>
        <end position="811"/>
    </location>
</feature>
<dbReference type="Pfam" id="PF06119">
    <property type="entry name" value="NIDO"/>
    <property type="match status" value="1"/>
</dbReference>
<dbReference type="Pfam" id="PF07474">
    <property type="entry name" value="G2F"/>
    <property type="match status" value="1"/>
</dbReference>
<dbReference type="SMART" id="SM00539">
    <property type="entry name" value="NIDO"/>
    <property type="match status" value="1"/>
</dbReference>
<evidence type="ECO:0000256" key="14">
    <source>
        <dbReference type="SAM" id="SignalP"/>
    </source>
</evidence>
<dbReference type="PROSITE" id="PS01186">
    <property type="entry name" value="EGF_2"/>
    <property type="match status" value="6"/>
</dbReference>
<evidence type="ECO:0000256" key="13">
    <source>
        <dbReference type="PROSITE-ProRule" id="PRU00461"/>
    </source>
</evidence>
<dbReference type="Gene3D" id="2.10.25.10">
    <property type="entry name" value="Laminin"/>
    <property type="match status" value="6"/>
</dbReference>
<dbReference type="Pfam" id="PF00058">
    <property type="entry name" value="Ldl_recept_b"/>
    <property type="match status" value="3"/>
</dbReference>
<dbReference type="PROSITE" id="PS50026">
    <property type="entry name" value="EGF_3"/>
    <property type="match status" value="9"/>
</dbReference>
<evidence type="ECO:0000256" key="3">
    <source>
        <dbReference type="ARBA" id="ARBA00022530"/>
    </source>
</evidence>
<dbReference type="InterPro" id="IPR011042">
    <property type="entry name" value="6-blade_b-propeller_TolB-like"/>
</dbReference>
<dbReference type="GO" id="GO:0005886">
    <property type="term" value="C:plasma membrane"/>
    <property type="evidence" value="ECO:0007669"/>
    <property type="project" value="TreeGrafter"/>
</dbReference>
<dbReference type="FunFam" id="2.120.10.30:FF:000241">
    <property type="entry name" value="Low-density lipoprotein receptor-related protein 6"/>
    <property type="match status" value="1"/>
</dbReference>
<gene>
    <name evidence="18" type="ORF">EEDITHA_LOCUS21966</name>
</gene>
<proteinExistence type="predicted"/>
<dbReference type="InterPro" id="IPR024731">
    <property type="entry name" value="NELL2-like_EGF"/>
</dbReference>
<feature type="disulfide bond" evidence="12">
    <location>
        <begin position="875"/>
        <end position="892"/>
    </location>
</feature>
<dbReference type="Proteomes" id="UP001153954">
    <property type="component" value="Unassembled WGS sequence"/>
</dbReference>
<dbReference type="GO" id="GO:0007160">
    <property type="term" value="P:cell-matrix adhesion"/>
    <property type="evidence" value="ECO:0007669"/>
    <property type="project" value="InterPro"/>
</dbReference>
<feature type="domain" description="EGF-like" evidence="15">
    <location>
        <begin position="529"/>
        <end position="567"/>
    </location>
</feature>
<feature type="signal peptide" evidence="14">
    <location>
        <begin position="1"/>
        <end position="16"/>
    </location>
</feature>
<dbReference type="InterPro" id="IPR000033">
    <property type="entry name" value="LDLR_classB_rpt"/>
</dbReference>
<feature type="domain" description="EGF-like" evidence="15">
    <location>
        <begin position="952"/>
        <end position="991"/>
    </location>
</feature>
<evidence type="ECO:0000259" key="16">
    <source>
        <dbReference type="PROSITE" id="PS50993"/>
    </source>
</evidence>
<dbReference type="EMBL" id="CAKOGL010000031">
    <property type="protein sequence ID" value="CAH2107990.1"/>
    <property type="molecule type" value="Genomic_DNA"/>
</dbReference>
<dbReference type="Pfam" id="PF07645">
    <property type="entry name" value="EGF_CA"/>
    <property type="match status" value="1"/>
</dbReference>
<keyword evidence="6" id="KW-0677">Repeat</keyword>
<dbReference type="SMART" id="SM00682">
    <property type="entry name" value="G2F"/>
    <property type="match status" value="1"/>
</dbReference>
<feature type="repeat" description="LDL-receptor class B" evidence="13">
    <location>
        <begin position="1171"/>
        <end position="1216"/>
    </location>
</feature>
<dbReference type="InterPro" id="IPR003886">
    <property type="entry name" value="NIDO_dom"/>
</dbReference>
<protein>
    <recommendedName>
        <fullName evidence="20">Nidogen</fullName>
    </recommendedName>
</protein>
<feature type="domain" description="EGF-like" evidence="15">
    <location>
        <begin position="784"/>
        <end position="823"/>
    </location>
</feature>
<dbReference type="InterPro" id="IPR018097">
    <property type="entry name" value="EGF_Ca-bd_CS"/>
</dbReference>
<dbReference type="FunFam" id="2.10.25.10:FF:000038">
    <property type="entry name" value="Fibrillin 2"/>
    <property type="match status" value="1"/>
</dbReference>
<evidence type="ECO:0000313" key="19">
    <source>
        <dbReference type="Proteomes" id="UP001153954"/>
    </source>
</evidence>
<evidence type="ECO:0000256" key="4">
    <source>
        <dbReference type="ARBA" id="ARBA00022536"/>
    </source>
</evidence>
<dbReference type="SMART" id="SM00181">
    <property type="entry name" value="EGF"/>
    <property type="match status" value="11"/>
</dbReference>
<dbReference type="GO" id="GO:0005509">
    <property type="term" value="F:calcium ion binding"/>
    <property type="evidence" value="ECO:0007669"/>
    <property type="project" value="InterPro"/>
</dbReference>
<dbReference type="Gene3D" id="2.120.10.30">
    <property type="entry name" value="TolB, C-terminal domain"/>
    <property type="match status" value="1"/>
</dbReference>
<comment type="caution">
    <text evidence="12">Lacks conserved residue(s) required for the propagation of feature annotation.</text>
</comment>
<feature type="disulfide bond" evidence="12">
    <location>
        <begin position="918"/>
        <end position="935"/>
    </location>
</feature>
<feature type="domain" description="EGF-like" evidence="15">
    <location>
        <begin position="574"/>
        <end position="614"/>
    </location>
</feature>
<evidence type="ECO:0008006" key="20">
    <source>
        <dbReference type="Google" id="ProtNLM"/>
    </source>
</evidence>
<sequence length="1339" mass="147894">MWAGGLVLLLAASVSAITRDQFYPYGHGLDQRLPRGAEVSSPEITLNVPIVFYGETYDNIFVNNFGVLSFRADIPTFLNAEFPLPYPSIAAFYANIDTTNSGEVYYRQTNESHVLVKAEESVQNNFHDYYDFKPTNVFIATWIDVTYSSLQRQDRKNSFQIAIISNGTESFVEMLYPERELQWIQKEPQPGSLPDAKAQAGFVAEDGRLFTLRGSGSQQIRNIVSWSNTREPGKYVFRVGNIPKDGTVAVPDQYDQNEVEVEEETKTCVQSGPSVCHLQARCVDYQAGICCQCNEGFYGNGKSCIKDDVPLRVHGKLNGLINNINLNDIDIQAYVVVADGRTYTALSQVPPSVGSSLQLLNVLGGVMGWLFAKPLGSGKNGYQLTGGQFNHTADIYFPDSKDRVIINQEYVGHDVFDQLTLDGDIRGTLPSVLPGSRLEMSEYKEEYTIVEAGLIHSASSRTFTNKNTGQKYEQRVSQTFSYNPCKYAPPSEEDMEPLTLKVIKNYLVYETRENIVRYSTSNKIQPRDQEDPCIEGRSSCGLNSTCVVQGDSFACICQSGFTSVYYDDSTACVDIDECAAATHNCDNNADCYNHDGGFQCRCRDGYEGNGITCNRVLRCRDKLCDPNAQCIDNPNEDPICLCNPGFTGDGQRCWQSIETTCNRCSPYAYCSYSEEINGYRCQCHSGYTGDGEYCTQKITSVPDVTETSEISVAHLQSTTPIVTEAEYNATFVLPNCALYGGNYECLCPPGYSSIKDDRNNDLCRIDGFQEPPINEINFDENNDTAVTCSTDTDCPPNAICSYSAGQTHGQCVCPEGYEGDAYECIERTGSNCSCGPNAHCIDTATGEMMCVCDAGYQGDGYVCRPNFSCTKNSDCEYNAECRRDPKTDEYVCQCIDGYVKDQNDACIPDAQLCNGAVCAEHATCVFDETLQLHYCSCGEGFEGEGIFKCVPLGKTCDVANDCSPNAVCTPTEASHQCICREGFSGDGYTCDPEMNCKTNIFLCDVHASCMKTAEGYECVCNTGYNGSGTYCELNPRQIGNFLVASDGASVYRVPFEVTSREFATPLNSAIYQIAVGIAVDCLTGKIYWGDIGASAIKSASYDGSNFEQILSYDIQAPEGMAIDWAARNIFWTDSKKLTIEVANLENKVRKVLFKKDGIHNPRGIAVHPGKGKIFWSDWNRLEPKIEWANMDGSQRGVFLDRSQVKLPNSLAIDWARDRLCFTDAGLNTIKCVNIDTLESETIAVNCSYPFGIAISGDNFYWTDWKTLKIEYINHLTQQRGNVPIATASRRLYGVTVAPEDCPAQSNICQYRNGQCNINQICLPDGQGGRACSDGNNTTY</sequence>
<evidence type="ECO:0000256" key="11">
    <source>
        <dbReference type="ARBA" id="ARBA00023180"/>
    </source>
</evidence>
<evidence type="ECO:0000256" key="9">
    <source>
        <dbReference type="ARBA" id="ARBA00022889"/>
    </source>
</evidence>
<dbReference type="SMART" id="SM00179">
    <property type="entry name" value="EGF_CA"/>
    <property type="match status" value="4"/>
</dbReference>
<comment type="caution">
    <text evidence="18">The sequence shown here is derived from an EMBL/GenBank/DDBJ whole genome shotgun (WGS) entry which is preliminary data.</text>
</comment>
<feature type="domain" description="NIDO" evidence="17">
    <location>
        <begin position="91"/>
        <end position="242"/>
    </location>
</feature>
<dbReference type="InterPro" id="IPR006605">
    <property type="entry name" value="G2_nidogen/fibulin_G2F"/>
</dbReference>
<keyword evidence="8" id="KW-0084">Basement membrane</keyword>
<dbReference type="PANTHER" id="PTHR46513:SF13">
    <property type="entry name" value="EGF-LIKE DOMAIN-CONTAINING PROTEIN"/>
    <property type="match status" value="1"/>
</dbReference>
<dbReference type="PANTHER" id="PTHR46513">
    <property type="entry name" value="VITELLOGENIN RECEPTOR-LIKE PROTEIN-RELATED-RELATED"/>
    <property type="match status" value="1"/>
</dbReference>
<dbReference type="GO" id="GO:0005604">
    <property type="term" value="C:basement membrane"/>
    <property type="evidence" value="ECO:0007669"/>
    <property type="project" value="UniProtKB-SubCell"/>
</dbReference>
<feature type="repeat" description="LDL-receptor class B" evidence="13">
    <location>
        <begin position="1127"/>
        <end position="1170"/>
    </location>
</feature>
<feature type="chain" id="PRO_5043818512" description="Nidogen" evidence="14">
    <location>
        <begin position="17"/>
        <end position="1339"/>
    </location>
</feature>
<evidence type="ECO:0000256" key="1">
    <source>
        <dbReference type="ARBA" id="ARBA00004302"/>
    </source>
</evidence>
<feature type="domain" description="Nidogen G2 beta-barrel" evidence="16">
    <location>
        <begin position="309"/>
        <end position="534"/>
    </location>
</feature>
<evidence type="ECO:0000256" key="12">
    <source>
        <dbReference type="PROSITE-ProRule" id="PRU00076"/>
    </source>
</evidence>
<keyword evidence="2" id="KW-0964">Secreted</keyword>
<keyword evidence="3" id="KW-0272">Extracellular matrix</keyword>
<evidence type="ECO:0000313" key="18">
    <source>
        <dbReference type="EMBL" id="CAH2107990.1"/>
    </source>
</evidence>
<organism evidence="18 19">
    <name type="scientific">Euphydryas editha</name>
    <name type="common">Edith's checkerspot</name>
    <dbReference type="NCBI Taxonomy" id="104508"/>
    <lineage>
        <taxon>Eukaryota</taxon>
        <taxon>Metazoa</taxon>
        <taxon>Ecdysozoa</taxon>
        <taxon>Arthropoda</taxon>
        <taxon>Hexapoda</taxon>
        <taxon>Insecta</taxon>
        <taxon>Pterygota</taxon>
        <taxon>Neoptera</taxon>
        <taxon>Endopterygota</taxon>
        <taxon>Lepidoptera</taxon>
        <taxon>Glossata</taxon>
        <taxon>Ditrysia</taxon>
        <taxon>Papilionoidea</taxon>
        <taxon>Nymphalidae</taxon>
        <taxon>Nymphalinae</taxon>
        <taxon>Euphydryas</taxon>
    </lineage>
</organism>
<dbReference type="CDD" id="cd00053">
    <property type="entry name" value="EGF"/>
    <property type="match status" value="1"/>
</dbReference>
<keyword evidence="10 12" id="KW-1015">Disulfide bond</keyword>
<dbReference type="InterPro" id="IPR050778">
    <property type="entry name" value="Cueball_EGF_LRP_Nidogen"/>
</dbReference>
<dbReference type="PROSITE" id="PS51220">
    <property type="entry name" value="NIDO"/>
    <property type="match status" value="1"/>
</dbReference>
<dbReference type="SMART" id="SM00135">
    <property type="entry name" value="LY"/>
    <property type="match status" value="5"/>
</dbReference>
<keyword evidence="9" id="KW-0130">Cell adhesion</keyword>
<dbReference type="SUPFAM" id="SSF63825">
    <property type="entry name" value="YWTD domain"/>
    <property type="match status" value="1"/>
</dbReference>
<dbReference type="GO" id="GO:0042813">
    <property type="term" value="F:Wnt receptor activity"/>
    <property type="evidence" value="ECO:0007669"/>
    <property type="project" value="TreeGrafter"/>
</dbReference>
<dbReference type="InterPro" id="IPR009030">
    <property type="entry name" value="Growth_fac_rcpt_cys_sf"/>
</dbReference>
<keyword evidence="11" id="KW-0325">Glycoprotein</keyword>
<feature type="repeat" description="LDL-receptor class B" evidence="13">
    <location>
        <begin position="1084"/>
        <end position="1126"/>
    </location>
</feature>
<dbReference type="PROSITE" id="PS50993">
    <property type="entry name" value="NIDOGEN_G2"/>
    <property type="match status" value="1"/>
</dbReference>
<dbReference type="SUPFAM" id="SSF54511">
    <property type="entry name" value="GFP-like"/>
    <property type="match status" value="1"/>
</dbReference>